<evidence type="ECO:0000256" key="1">
    <source>
        <dbReference type="SAM" id="MobiDB-lite"/>
    </source>
</evidence>
<feature type="non-terminal residue" evidence="2">
    <location>
        <position position="1"/>
    </location>
</feature>
<proteinExistence type="predicted"/>
<dbReference type="Proteomes" id="UP001381693">
    <property type="component" value="Unassembled WGS sequence"/>
</dbReference>
<reference evidence="2 3" key="1">
    <citation type="submission" date="2023-11" db="EMBL/GenBank/DDBJ databases">
        <title>Halocaridina rubra genome assembly.</title>
        <authorList>
            <person name="Smith C."/>
        </authorList>
    </citation>
    <scope>NUCLEOTIDE SEQUENCE [LARGE SCALE GENOMIC DNA]</scope>
    <source>
        <strain evidence="2">EP-1</strain>
        <tissue evidence="2">Whole</tissue>
    </source>
</reference>
<sequence length="89" mass="10130">KVNNMAWIRVAHNSLTNQKEAKRKQKECSLRRMREEEQCVQNLITCINELDSYPFDPDVSDYGDGKDDDVQGRKGNSSGDDDSECSDSD</sequence>
<gene>
    <name evidence="2" type="ORF">SK128_026293</name>
</gene>
<evidence type="ECO:0000313" key="3">
    <source>
        <dbReference type="Proteomes" id="UP001381693"/>
    </source>
</evidence>
<feature type="compositionally biased region" description="Acidic residues" evidence="1">
    <location>
        <begin position="79"/>
        <end position="89"/>
    </location>
</feature>
<evidence type="ECO:0000313" key="2">
    <source>
        <dbReference type="EMBL" id="KAK7082318.1"/>
    </source>
</evidence>
<accession>A0AAN8XLV2</accession>
<feature type="compositionally biased region" description="Basic and acidic residues" evidence="1">
    <location>
        <begin position="63"/>
        <end position="72"/>
    </location>
</feature>
<dbReference type="EMBL" id="JAXCGZ010004078">
    <property type="protein sequence ID" value="KAK7082318.1"/>
    <property type="molecule type" value="Genomic_DNA"/>
</dbReference>
<feature type="region of interest" description="Disordered" evidence="1">
    <location>
        <begin position="53"/>
        <end position="89"/>
    </location>
</feature>
<keyword evidence="3" id="KW-1185">Reference proteome</keyword>
<dbReference type="AlphaFoldDB" id="A0AAN8XLV2"/>
<organism evidence="2 3">
    <name type="scientific">Halocaridina rubra</name>
    <name type="common">Hawaiian red shrimp</name>
    <dbReference type="NCBI Taxonomy" id="373956"/>
    <lineage>
        <taxon>Eukaryota</taxon>
        <taxon>Metazoa</taxon>
        <taxon>Ecdysozoa</taxon>
        <taxon>Arthropoda</taxon>
        <taxon>Crustacea</taxon>
        <taxon>Multicrustacea</taxon>
        <taxon>Malacostraca</taxon>
        <taxon>Eumalacostraca</taxon>
        <taxon>Eucarida</taxon>
        <taxon>Decapoda</taxon>
        <taxon>Pleocyemata</taxon>
        <taxon>Caridea</taxon>
        <taxon>Atyoidea</taxon>
        <taxon>Atyidae</taxon>
        <taxon>Halocaridina</taxon>
    </lineage>
</organism>
<protein>
    <submittedName>
        <fullName evidence="2">Uncharacterized protein</fullName>
    </submittedName>
</protein>
<name>A0AAN8XLV2_HALRR</name>
<comment type="caution">
    <text evidence="2">The sequence shown here is derived from an EMBL/GenBank/DDBJ whole genome shotgun (WGS) entry which is preliminary data.</text>
</comment>